<feature type="region of interest" description="Disordered" evidence="4">
    <location>
        <begin position="87"/>
        <end position="111"/>
    </location>
</feature>
<dbReference type="InterPro" id="IPR046341">
    <property type="entry name" value="SET_dom_sf"/>
</dbReference>
<keyword evidence="7" id="KW-1185">Reference proteome</keyword>
<protein>
    <submittedName>
        <fullName evidence="8">Uncharacterized protein</fullName>
    </submittedName>
</protein>
<dbReference type="Proteomes" id="UP000887578">
    <property type="component" value="Unplaced"/>
</dbReference>
<dbReference type="WBParaSite" id="PDA_v2.g15632.t1">
    <property type="protein sequence ID" value="PDA_v2.g15632.t1"/>
    <property type="gene ID" value="PDA_v2.g15632"/>
</dbReference>
<dbReference type="GO" id="GO:0046975">
    <property type="term" value="F:histone H3K36 methyltransferase activity"/>
    <property type="evidence" value="ECO:0007669"/>
    <property type="project" value="InterPro"/>
</dbReference>
<dbReference type="Gene3D" id="2.170.270.10">
    <property type="entry name" value="SET domain"/>
    <property type="match status" value="1"/>
</dbReference>
<keyword evidence="3" id="KW-0949">S-adenosyl-L-methionine</keyword>
<dbReference type="PROSITE" id="PS50868">
    <property type="entry name" value="POST_SET"/>
    <property type="match status" value="1"/>
</dbReference>
<sequence length="195" mass="22792">MSLRNGALINATSCGNYSRFVNHSCDPNAETQKWVVSRDTRIGFFAKKNIANCKGEEIVFDYAFERYGKDAQECFCGSENCTGFIGSKPNEDENDEEEANPTESTSEAYDDEKSKMLQLKRMAKARRKLVKDRREFRQIVGRKKNFSADDVLEFNRQMYRINDYNQRFLIINFLLTFPDEQWKKNFTGSHRYHGI</sequence>
<dbReference type="GO" id="GO:0032259">
    <property type="term" value="P:methylation"/>
    <property type="evidence" value="ECO:0007669"/>
    <property type="project" value="UniProtKB-KW"/>
</dbReference>
<evidence type="ECO:0000256" key="4">
    <source>
        <dbReference type="SAM" id="MobiDB-lite"/>
    </source>
</evidence>
<evidence type="ECO:0000313" key="7">
    <source>
        <dbReference type="Proteomes" id="UP000887578"/>
    </source>
</evidence>
<feature type="domain" description="SET" evidence="5">
    <location>
        <begin position="1"/>
        <end position="63"/>
    </location>
</feature>
<name>A0A914PBU8_9BILA</name>
<reference evidence="8" key="1">
    <citation type="submission" date="2022-11" db="UniProtKB">
        <authorList>
            <consortium name="WormBaseParasite"/>
        </authorList>
    </citation>
    <scope>IDENTIFICATION</scope>
</reference>
<evidence type="ECO:0000256" key="2">
    <source>
        <dbReference type="ARBA" id="ARBA00022679"/>
    </source>
</evidence>
<dbReference type="PANTHER" id="PTHR46711:SF1">
    <property type="entry name" value="HISTONE-LYSINE N-METHYLTRANSFERASE SETD2"/>
    <property type="match status" value="1"/>
</dbReference>
<dbReference type="Pfam" id="PF00856">
    <property type="entry name" value="SET"/>
    <property type="match status" value="1"/>
</dbReference>
<evidence type="ECO:0000256" key="1">
    <source>
        <dbReference type="ARBA" id="ARBA00022603"/>
    </source>
</evidence>
<dbReference type="GO" id="GO:0010468">
    <property type="term" value="P:regulation of gene expression"/>
    <property type="evidence" value="ECO:0007669"/>
    <property type="project" value="TreeGrafter"/>
</dbReference>
<feature type="domain" description="Post-SET" evidence="6">
    <location>
        <begin position="70"/>
        <end position="86"/>
    </location>
</feature>
<evidence type="ECO:0000259" key="6">
    <source>
        <dbReference type="PROSITE" id="PS50868"/>
    </source>
</evidence>
<dbReference type="InterPro" id="IPR003616">
    <property type="entry name" value="Post-SET_dom"/>
</dbReference>
<dbReference type="PROSITE" id="PS50280">
    <property type="entry name" value="SET"/>
    <property type="match status" value="1"/>
</dbReference>
<evidence type="ECO:0000256" key="3">
    <source>
        <dbReference type="ARBA" id="ARBA00022691"/>
    </source>
</evidence>
<evidence type="ECO:0000313" key="8">
    <source>
        <dbReference type="WBParaSite" id="PDA_v2.g15632.t1"/>
    </source>
</evidence>
<dbReference type="AlphaFoldDB" id="A0A914PBU8"/>
<organism evidence="7 8">
    <name type="scientific">Panagrolaimus davidi</name>
    <dbReference type="NCBI Taxonomy" id="227884"/>
    <lineage>
        <taxon>Eukaryota</taxon>
        <taxon>Metazoa</taxon>
        <taxon>Ecdysozoa</taxon>
        <taxon>Nematoda</taxon>
        <taxon>Chromadorea</taxon>
        <taxon>Rhabditida</taxon>
        <taxon>Tylenchina</taxon>
        <taxon>Panagrolaimomorpha</taxon>
        <taxon>Panagrolaimoidea</taxon>
        <taxon>Panagrolaimidae</taxon>
        <taxon>Panagrolaimus</taxon>
    </lineage>
</organism>
<dbReference type="GO" id="GO:0005634">
    <property type="term" value="C:nucleus"/>
    <property type="evidence" value="ECO:0007669"/>
    <property type="project" value="TreeGrafter"/>
</dbReference>
<keyword evidence="1" id="KW-0489">Methyltransferase</keyword>
<evidence type="ECO:0000259" key="5">
    <source>
        <dbReference type="PROSITE" id="PS50280"/>
    </source>
</evidence>
<dbReference type="GO" id="GO:0005694">
    <property type="term" value="C:chromosome"/>
    <property type="evidence" value="ECO:0007669"/>
    <property type="project" value="TreeGrafter"/>
</dbReference>
<dbReference type="PANTHER" id="PTHR46711">
    <property type="entry name" value="HISTONE-LYSINE N-METHYLTRANSFERASE SETD2"/>
    <property type="match status" value="1"/>
</dbReference>
<keyword evidence="2" id="KW-0808">Transferase</keyword>
<dbReference type="InterPro" id="IPR001214">
    <property type="entry name" value="SET_dom"/>
</dbReference>
<dbReference type="SMART" id="SM00508">
    <property type="entry name" value="PostSET"/>
    <property type="match status" value="1"/>
</dbReference>
<proteinExistence type="predicted"/>
<dbReference type="InterPro" id="IPR042294">
    <property type="entry name" value="SETD2_animal"/>
</dbReference>
<accession>A0A914PBU8</accession>
<dbReference type="SUPFAM" id="SSF82199">
    <property type="entry name" value="SET domain"/>
    <property type="match status" value="1"/>
</dbReference>